<feature type="domain" description="RapZ C-terminal" evidence="6">
    <location>
        <begin position="183"/>
        <end position="303"/>
    </location>
</feature>
<dbReference type="Pfam" id="PF22740">
    <property type="entry name" value="PapZ_C"/>
    <property type="match status" value="1"/>
</dbReference>
<evidence type="ECO:0000256" key="4">
    <source>
        <dbReference type="HAMAP-Rule" id="MF_00636"/>
    </source>
</evidence>
<accession>A0A2U9T2B9</accession>
<feature type="binding site" evidence="4">
    <location>
        <begin position="77"/>
        <end position="80"/>
    </location>
    <ligand>
        <name>GTP</name>
        <dbReference type="ChEBI" id="CHEBI:37565"/>
    </ligand>
</feature>
<proteinExistence type="inferred from homology"/>
<dbReference type="Pfam" id="PF03668">
    <property type="entry name" value="RapZ-like_N"/>
    <property type="match status" value="1"/>
</dbReference>
<reference evidence="7 8" key="1">
    <citation type="submission" date="2018-05" db="EMBL/GenBank/DDBJ databases">
        <title>The complete genome of Lysobacter maris HZ9B, a marine bacterium antagonistic against terrestrial plant pathogens.</title>
        <authorList>
            <person name="Zhang X.-Q."/>
        </authorList>
    </citation>
    <scope>NUCLEOTIDE SEQUENCE [LARGE SCALE GENOMIC DNA]</scope>
    <source>
        <strain evidence="7 8">HZ9B</strain>
    </source>
</reference>
<keyword evidence="2 4" id="KW-0067">ATP-binding</keyword>
<evidence type="ECO:0000256" key="3">
    <source>
        <dbReference type="ARBA" id="ARBA00023134"/>
    </source>
</evidence>
<evidence type="ECO:0000313" key="7">
    <source>
        <dbReference type="EMBL" id="AWV06551.1"/>
    </source>
</evidence>
<protein>
    <submittedName>
        <fullName evidence="7">Nucleotide-binding protein</fullName>
    </submittedName>
</protein>
<keyword evidence="3 4" id="KW-0342">GTP-binding</keyword>
<evidence type="ECO:0000256" key="1">
    <source>
        <dbReference type="ARBA" id="ARBA00022741"/>
    </source>
</evidence>
<dbReference type="GO" id="GO:0005525">
    <property type="term" value="F:GTP binding"/>
    <property type="evidence" value="ECO:0007669"/>
    <property type="project" value="UniProtKB-UniRule"/>
</dbReference>
<dbReference type="PIRSF" id="PIRSF005052">
    <property type="entry name" value="P-loopkin"/>
    <property type="match status" value="1"/>
</dbReference>
<feature type="binding site" evidence="4">
    <location>
        <begin position="26"/>
        <end position="33"/>
    </location>
    <ligand>
        <name>ATP</name>
        <dbReference type="ChEBI" id="CHEBI:30616"/>
    </ligand>
</feature>
<dbReference type="GO" id="GO:0005524">
    <property type="term" value="F:ATP binding"/>
    <property type="evidence" value="ECO:0007669"/>
    <property type="project" value="UniProtKB-UniRule"/>
</dbReference>
<dbReference type="InterPro" id="IPR005337">
    <property type="entry name" value="RapZ-like"/>
</dbReference>
<dbReference type="PANTHER" id="PTHR30448">
    <property type="entry name" value="RNASE ADAPTER PROTEIN RAPZ"/>
    <property type="match status" value="1"/>
</dbReference>
<feature type="domain" description="RapZ-like N-terminal" evidence="5">
    <location>
        <begin position="21"/>
        <end position="174"/>
    </location>
</feature>
<name>A0A2U9T2B9_9GAMM</name>
<evidence type="ECO:0000259" key="5">
    <source>
        <dbReference type="Pfam" id="PF03668"/>
    </source>
</evidence>
<dbReference type="EMBL" id="CP029843">
    <property type="protein sequence ID" value="AWV06551.1"/>
    <property type="molecule type" value="Genomic_DNA"/>
</dbReference>
<sequence>MSTGTDTDADTAAANNAAPVLVIVSGMSGSGKSVALKTLEDLGYYCVDNLPADLLPQFVRSVHSDDGAPPKLAVAIDVRNRHSDLANIPEWLSTVGGLGFDPHLVYFESSDEVLLRRYADTRRRHPLSRLGLPLADALALERQVSRPLRRIADTVIDTSEMNVHQLRRHIITGFGLGGDSAVSLLFESFAYRHGVPADADFVFDARGLPNPHWNAVLRPLSGRDSGVREYLDQQPDVNLYLSQVSGFLDTWLPRMIEDTTRSYVTVAFGCTGGRHRSVYLAERMAEHARGQGWDEVAVHHRELD</sequence>
<dbReference type="InterPro" id="IPR053930">
    <property type="entry name" value="RapZ-like_N"/>
</dbReference>
<organism evidence="7 8">
    <name type="scientific">Marilutibacter maris</name>
    <dbReference type="NCBI Taxonomy" id="1605891"/>
    <lineage>
        <taxon>Bacteria</taxon>
        <taxon>Pseudomonadati</taxon>
        <taxon>Pseudomonadota</taxon>
        <taxon>Gammaproteobacteria</taxon>
        <taxon>Lysobacterales</taxon>
        <taxon>Lysobacteraceae</taxon>
        <taxon>Marilutibacter</taxon>
    </lineage>
</organism>
<keyword evidence="8" id="KW-1185">Reference proteome</keyword>
<dbReference type="AlphaFoldDB" id="A0A2U9T2B9"/>
<dbReference type="Proteomes" id="UP000249447">
    <property type="component" value="Chromosome"/>
</dbReference>
<dbReference type="InterPro" id="IPR027417">
    <property type="entry name" value="P-loop_NTPase"/>
</dbReference>
<dbReference type="PANTHER" id="PTHR30448:SF0">
    <property type="entry name" value="RNASE ADAPTER PROTEIN RAPZ"/>
    <property type="match status" value="1"/>
</dbReference>
<dbReference type="NCBIfam" id="NF003828">
    <property type="entry name" value="PRK05416.1"/>
    <property type="match status" value="1"/>
</dbReference>
<keyword evidence="1 4" id="KW-0547">Nucleotide-binding</keyword>
<dbReference type="HAMAP" id="MF_00636">
    <property type="entry name" value="RapZ_like"/>
    <property type="match status" value="1"/>
</dbReference>
<dbReference type="InterPro" id="IPR053931">
    <property type="entry name" value="RapZ_C"/>
</dbReference>
<evidence type="ECO:0000256" key="2">
    <source>
        <dbReference type="ARBA" id="ARBA00022840"/>
    </source>
</evidence>
<gene>
    <name evidence="7" type="ORF">C9I47_0830</name>
</gene>
<dbReference type="SUPFAM" id="SSF52540">
    <property type="entry name" value="P-loop containing nucleoside triphosphate hydrolases"/>
    <property type="match status" value="1"/>
</dbReference>
<evidence type="ECO:0000313" key="8">
    <source>
        <dbReference type="Proteomes" id="UP000249447"/>
    </source>
</evidence>
<evidence type="ECO:0000259" key="6">
    <source>
        <dbReference type="Pfam" id="PF22740"/>
    </source>
</evidence>
<dbReference type="KEGG" id="lmb:C9I47_0830"/>